<dbReference type="KEGG" id="kdj:28970708"/>
<dbReference type="VEuPathDB" id="FungiDB:I303_07009"/>
<feature type="compositionally biased region" description="Polar residues" evidence="1">
    <location>
        <begin position="26"/>
        <end position="43"/>
    </location>
</feature>
<name>A0A1A5ZWR1_9TREE</name>
<protein>
    <submittedName>
        <fullName evidence="2">Uncharacterized protein</fullName>
    </submittedName>
</protein>
<dbReference type="GeneID" id="28970708"/>
<dbReference type="EMBL" id="CP144540">
    <property type="protein sequence ID" value="WWC66044.1"/>
    <property type="molecule type" value="Genomic_DNA"/>
</dbReference>
<feature type="compositionally biased region" description="Basic and acidic residues" evidence="1">
    <location>
        <begin position="44"/>
        <end position="54"/>
    </location>
</feature>
<dbReference type="AlphaFoldDB" id="A0A1A5ZWR1"/>
<evidence type="ECO:0000313" key="4">
    <source>
        <dbReference type="Proteomes" id="UP000078595"/>
    </source>
</evidence>
<dbReference type="EMBL" id="KI894035">
    <property type="protein sequence ID" value="OBR82250.1"/>
    <property type="molecule type" value="Genomic_DNA"/>
</dbReference>
<proteinExistence type="predicted"/>
<sequence>MASLIILGSVVGFIAYKEHKLKKSNKVSPFSPSSHQPKGTQMSDSEHGVTTEKISRLYRTPANQPSSPAHIPANDSIERTHELAYINGAPNDSVSISTLQVGKSKKHKFDLMKRFNKA</sequence>
<organism evidence="2">
    <name type="scientific">Kwoniella dejecticola CBS 10117</name>
    <dbReference type="NCBI Taxonomy" id="1296121"/>
    <lineage>
        <taxon>Eukaryota</taxon>
        <taxon>Fungi</taxon>
        <taxon>Dikarya</taxon>
        <taxon>Basidiomycota</taxon>
        <taxon>Agaricomycotina</taxon>
        <taxon>Tremellomycetes</taxon>
        <taxon>Tremellales</taxon>
        <taxon>Cryptococcaceae</taxon>
        <taxon>Kwoniella</taxon>
    </lineage>
</organism>
<evidence type="ECO:0000313" key="2">
    <source>
        <dbReference type="EMBL" id="OBR82250.1"/>
    </source>
</evidence>
<dbReference type="Proteomes" id="UP000078595">
    <property type="component" value="Chromosome 11"/>
</dbReference>
<gene>
    <name evidence="2" type="ORF">I303_07009</name>
    <name evidence="3" type="ORF">I303_108666</name>
</gene>
<evidence type="ECO:0000313" key="3">
    <source>
        <dbReference type="EMBL" id="WWC66044.1"/>
    </source>
</evidence>
<accession>A0A1A5ZWR1</accession>
<dbReference type="RefSeq" id="XP_018260092.1">
    <property type="nucleotide sequence ID" value="XM_018410283.1"/>
</dbReference>
<feature type="region of interest" description="Disordered" evidence="1">
    <location>
        <begin position="24"/>
        <end position="54"/>
    </location>
</feature>
<reference evidence="3" key="3">
    <citation type="submission" date="2024-02" db="EMBL/GenBank/DDBJ databases">
        <title>Comparative genomics of Cryptococcus and Kwoniella reveals pathogenesis evolution and contrasting modes of karyotype evolution via chromosome fusion or intercentromeric recombination.</title>
        <authorList>
            <person name="Coelho M.A."/>
            <person name="David-Palma M."/>
            <person name="Shea T."/>
            <person name="Bowers K."/>
            <person name="McGinley-Smith S."/>
            <person name="Mohammad A.W."/>
            <person name="Gnirke A."/>
            <person name="Yurkov A.M."/>
            <person name="Nowrousian M."/>
            <person name="Sun S."/>
            <person name="Cuomo C.A."/>
            <person name="Heitman J."/>
        </authorList>
    </citation>
    <scope>NUCLEOTIDE SEQUENCE</scope>
    <source>
        <strain evidence="3">CBS 10117</strain>
    </source>
</reference>
<reference evidence="3" key="2">
    <citation type="submission" date="2013-07" db="EMBL/GenBank/DDBJ databases">
        <authorList>
            <consortium name="The Broad Institute Genome Sequencing Platform"/>
            <person name="Cuomo C."/>
            <person name="Litvintseva A."/>
            <person name="Chen Y."/>
            <person name="Heitman J."/>
            <person name="Sun S."/>
            <person name="Springer D."/>
            <person name="Dromer F."/>
            <person name="Young S.K."/>
            <person name="Zeng Q."/>
            <person name="Gargeya S."/>
            <person name="Fitzgerald M."/>
            <person name="Abouelleil A."/>
            <person name="Alvarado L."/>
            <person name="Berlin A.M."/>
            <person name="Chapman S.B."/>
            <person name="Dewar J."/>
            <person name="Goldberg J."/>
            <person name="Griggs A."/>
            <person name="Gujja S."/>
            <person name="Hansen M."/>
            <person name="Howarth C."/>
            <person name="Imamovic A."/>
            <person name="Larimer J."/>
            <person name="McCowan C."/>
            <person name="Murphy C."/>
            <person name="Pearson M."/>
            <person name="Priest M."/>
            <person name="Roberts A."/>
            <person name="Saif S."/>
            <person name="Shea T."/>
            <person name="Sykes S."/>
            <person name="Wortman J."/>
            <person name="Nusbaum C."/>
            <person name="Birren B."/>
        </authorList>
    </citation>
    <scope>NUCLEOTIDE SEQUENCE</scope>
    <source>
        <strain evidence="3">CBS 10117</strain>
    </source>
</reference>
<evidence type="ECO:0000256" key="1">
    <source>
        <dbReference type="SAM" id="MobiDB-lite"/>
    </source>
</evidence>
<reference evidence="2" key="1">
    <citation type="submission" date="2013-07" db="EMBL/GenBank/DDBJ databases">
        <title>The Genome Sequence of Cryptococcus dejecticola CBS10117.</title>
        <authorList>
            <consortium name="The Broad Institute Genome Sequencing Platform"/>
            <person name="Cuomo C."/>
            <person name="Litvintseva A."/>
            <person name="Chen Y."/>
            <person name="Heitman J."/>
            <person name="Sun S."/>
            <person name="Springer D."/>
            <person name="Dromer F."/>
            <person name="Young S.K."/>
            <person name="Zeng Q."/>
            <person name="Gargeya S."/>
            <person name="Fitzgerald M."/>
            <person name="Abouelleil A."/>
            <person name="Alvarado L."/>
            <person name="Berlin A.M."/>
            <person name="Chapman S.B."/>
            <person name="Dewar J."/>
            <person name="Goldberg J."/>
            <person name="Griggs A."/>
            <person name="Gujja S."/>
            <person name="Hansen M."/>
            <person name="Howarth C."/>
            <person name="Imamovic A."/>
            <person name="Larimer J."/>
            <person name="McCowan C."/>
            <person name="Murphy C."/>
            <person name="Pearson M."/>
            <person name="Priest M."/>
            <person name="Roberts A."/>
            <person name="Saif S."/>
            <person name="Shea T."/>
            <person name="Sykes S."/>
            <person name="Wortman J."/>
            <person name="Nusbaum C."/>
            <person name="Birren B."/>
        </authorList>
    </citation>
    <scope>NUCLEOTIDE SEQUENCE [LARGE SCALE GENOMIC DNA]</scope>
    <source>
        <strain evidence="2">CBS 10117</strain>
    </source>
</reference>
<keyword evidence="4" id="KW-1185">Reference proteome</keyword>